<evidence type="ECO:0000313" key="3">
    <source>
        <dbReference type="Proteomes" id="UP001189429"/>
    </source>
</evidence>
<evidence type="ECO:0000256" key="1">
    <source>
        <dbReference type="SAM" id="SignalP"/>
    </source>
</evidence>
<feature type="chain" id="PRO_5045281045" evidence="1">
    <location>
        <begin position="19"/>
        <end position="306"/>
    </location>
</feature>
<gene>
    <name evidence="2" type="ORF">PCOR1329_LOCUS69229</name>
</gene>
<feature type="signal peptide" evidence="1">
    <location>
        <begin position="1"/>
        <end position="18"/>
    </location>
</feature>
<keyword evidence="1" id="KW-0732">Signal</keyword>
<protein>
    <submittedName>
        <fullName evidence="2">Uncharacterized protein</fullName>
    </submittedName>
</protein>
<reference evidence="2" key="1">
    <citation type="submission" date="2023-10" db="EMBL/GenBank/DDBJ databases">
        <authorList>
            <person name="Chen Y."/>
            <person name="Shah S."/>
            <person name="Dougan E. K."/>
            <person name="Thang M."/>
            <person name="Chan C."/>
        </authorList>
    </citation>
    <scope>NUCLEOTIDE SEQUENCE [LARGE SCALE GENOMIC DNA]</scope>
</reference>
<dbReference type="EMBL" id="CAUYUJ010019072">
    <property type="protein sequence ID" value="CAK0888432.1"/>
    <property type="molecule type" value="Genomic_DNA"/>
</dbReference>
<sequence length="306" mass="33131">MSVLMYMCAFVVVDVASSVITCSDPGPLSMKVGEEQSLESTCILPEECRWGATGVTSTPPLPSYSEPGVPIVGRTVIDFGLSNVTVRYTFRGFDNMLGGKDSLIEHFLWTVSCSANNSNITDAHVMNFTVQMGRSDDGMFALEPPAEIPVDCLVEGSETLVPMIFTAPDASASYRALIGGWKEGDELPWVFSRPAEVMQFTEWSTHEWDAGSQPILKGIEAEPDGRSLKLLFKPNGGASYGESWKVCMYPGDGFNWFPKICTGQFVVRSGPEECDATPTTISGGTLSFPSLASLVFGFASCHIVRL</sequence>
<comment type="caution">
    <text evidence="2">The sequence shown here is derived from an EMBL/GenBank/DDBJ whole genome shotgun (WGS) entry which is preliminary data.</text>
</comment>
<keyword evidence="3" id="KW-1185">Reference proteome</keyword>
<organism evidence="2 3">
    <name type="scientific">Prorocentrum cordatum</name>
    <dbReference type="NCBI Taxonomy" id="2364126"/>
    <lineage>
        <taxon>Eukaryota</taxon>
        <taxon>Sar</taxon>
        <taxon>Alveolata</taxon>
        <taxon>Dinophyceae</taxon>
        <taxon>Prorocentrales</taxon>
        <taxon>Prorocentraceae</taxon>
        <taxon>Prorocentrum</taxon>
    </lineage>
</organism>
<name>A0ABN9WP58_9DINO</name>
<proteinExistence type="predicted"/>
<evidence type="ECO:0000313" key="2">
    <source>
        <dbReference type="EMBL" id="CAK0888432.1"/>
    </source>
</evidence>
<accession>A0ABN9WP58</accession>
<dbReference type="Proteomes" id="UP001189429">
    <property type="component" value="Unassembled WGS sequence"/>
</dbReference>